<dbReference type="PANTHER" id="PTHR38589:SF1">
    <property type="entry name" value="BLR0621 PROTEIN"/>
    <property type="match status" value="1"/>
</dbReference>
<dbReference type="EMBL" id="SLWQ01000012">
    <property type="protein sequence ID" value="TCO36561.1"/>
    <property type="molecule type" value="Genomic_DNA"/>
</dbReference>
<keyword evidence="1" id="KW-0732">Signal</keyword>
<name>A0A4R2HY60_9GAMM</name>
<evidence type="ECO:0000256" key="1">
    <source>
        <dbReference type="SAM" id="SignalP"/>
    </source>
</evidence>
<dbReference type="RefSeq" id="WP_132000001.1">
    <property type="nucleotide sequence ID" value="NZ_JACGXM010000003.1"/>
</dbReference>
<reference evidence="2 3" key="1">
    <citation type="journal article" date="2015" name="Stand. Genomic Sci.">
        <title>Genomic Encyclopedia of Bacterial and Archaeal Type Strains, Phase III: the genomes of soil and plant-associated and newly described type strains.</title>
        <authorList>
            <person name="Whitman W.B."/>
            <person name="Woyke T."/>
            <person name="Klenk H.P."/>
            <person name="Zhou Y."/>
            <person name="Lilburn T.G."/>
            <person name="Beck B.J."/>
            <person name="De Vos P."/>
            <person name="Vandamme P."/>
            <person name="Eisen J.A."/>
            <person name="Garrity G."/>
            <person name="Hugenholtz P."/>
            <person name="Kyrpides N.C."/>
        </authorList>
    </citation>
    <scope>NUCLEOTIDE SEQUENCE [LARGE SCALE GENOMIC DNA]</scope>
    <source>
        <strain evidence="2 3">A3</strain>
    </source>
</reference>
<dbReference type="PROSITE" id="PS51257">
    <property type="entry name" value="PROKAR_LIPOPROTEIN"/>
    <property type="match status" value="1"/>
</dbReference>
<evidence type="ECO:0000313" key="3">
    <source>
        <dbReference type="Proteomes" id="UP000294862"/>
    </source>
</evidence>
<feature type="chain" id="PRO_5020386862" evidence="1">
    <location>
        <begin position="20"/>
        <end position="253"/>
    </location>
</feature>
<feature type="signal peptide" evidence="1">
    <location>
        <begin position="1"/>
        <end position="19"/>
    </location>
</feature>
<gene>
    <name evidence="2" type="ORF">EV148_11245</name>
</gene>
<protein>
    <submittedName>
        <fullName evidence="2">L,D-peptidoglycan transpeptidase YkuD (ErfK/YbiS/YcfS/YnhG family)</fullName>
    </submittedName>
</protein>
<dbReference type="Proteomes" id="UP000294862">
    <property type="component" value="Unassembled WGS sequence"/>
</dbReference>
<organism evidence="2 3">
    <name type="scientific">Dokdonella fugitiva</name>
    <dbReference type="NCBI Taxonomy" id="328517"/>
    <lineage>
        <taxon>Bacteria</taxon>
        <taxon>Pseudomonadati</taxon>
        <taxon>Pseudomonadota</taxon>
        <taxon>Gammaproteobacteria</taxon>
        <taxon>Lysobacterales</taxon>
        <taxon>Rhodanobacteraceae</taxon>
        <taxon>Dokdonella</taxon>
    </lineage>
</organism>
<dbReference type="OrthoDB" id="9804204at2"/>
<comment type="caution">
    <text evidence="2">The sequence shown here is derived from an EMBL/GenBank/DDBJ whole genome shotgun (WGS) entry which is preliminary data.</text>
</comment>
<dbReference type="PANTHER" id="PTHR38589">
    <property type="entry name" value="BLR0621 PROTEIN"/>
    <property type="match status" value="1"/>
</dbReference>
<evidence type="ECO:0000313" key="2">
    <source>
        <dbReference type="EMBL" id="TCO36561.1"/>
    </source>
</evidence>
<sequence>MRFALLLVLACGVAVLACACARAPRAPEPAWAAARQLVLVTTADWDATRGTLHLFERTSDGWRGMDAFPVTIGRGGSAWGIGLHPDQTGPRKREGDGRSPAGVFSIGTAFGYAPAAATGLAYAPMDEGHWCIDDDASPLYNRIVDTRDVGAVAVAGSTEPMRRDLHAGGDMRYALGFVIEHNPQHERGAGSCIFAHLWRDGGTTAGCTAMAGDAMRRLLASLRADADPVFVLLPWPEYRRLQAAWRLPLVAQP</sequence>
<dbReference type="AlphaFoldDB" id="A0A4R2HY60"/>
<keyword evidence="3" id="KW-1185">Reference proteome</keyword>
<proteinExistence type="predicted"/>
<accession>A0A4R2HY60</accession>